<name>A0A540MIF4_MALBA</name>
<gene>
    <name evidence="2" type="ORF">C1H46_015799</name>
</gene>
<dbReference type="GO" id="GO:0006672">
    <property type="term" value="P:ceramide metabolic process"/>
    <property type="evidence" value="ECO:0007669"/>
    <property type="project" value="TreeGrafter"/>
</dbReference>
<dbReference type="GO" id="GO:0001729">
    <property type="term" value="F:ceramide kinase activity"/>
    <property type="evidence" value="ECO:0007669"/>
    <property type="project" value="TreeGrafter"/>
</dbReference>
<dbReference type="InterPro" id="IPR050187">
    <property type="entry name" value="Lipid_Phosphate_FormReg"/>
</dbReference>
<feature type="domain" description="DAGKc" evidence="1">
    <location>
        <begin position="193"/>
        <end position="261"/>
    </location>
</feature>
<proteinExistence type="predicted"/>
<dbReference type="InterPro" id="IPR001206">
    <property type="entry name" value="Diacylglycerol_kinase_cat_dom"/>
</dbReference>
<dbReference type="SUPFAM" id="SSF111331">
    <property type="entry name" value="NAD kinase/diacylglycerol kinase-like"/>
    <property type="match status" value="1"/>
</dbReference>
<organism evidence="2 3">
    <name type="scientific">Malus baccata</name>
    <name type="common">Siberian crab apple</name>
    <name type="synonym">Pyrus baccata</name>
    <dbReference type="NCBI Taxonomy" id="106549"/>
    <lineage>
        <taxon>Eukaryota</taxon>
        <taxon>Viridiplantae</taxon>
        <taxon>Streptophyta</taxon>
        <taxon>Embryophyta</taxon>
        <taxon>Tracheophyta</taxon>
        <taxon>Spermatophyta</taxon>
        <taxon>Magnoliopsida</taxon>
        <taxon>eudicotyledons</taxon>
        <taxon>Gunneridae</taxon>
        <taxon>Pentapetalae</taxon>
        <taxon>rosids</taxon>
        <taxon>fabids</taxon>
        <taxon>Rosales</taxon>
        <taxon>Rosaceae</taxon>
        <taxon>Amygdaloideae</taxon>
        <taxon>Maleae</taxon>
        <taxon>Malus</taxon>
    </lineage>
</organism>
<dbReference type="AlphaFoldDB" id="A0A540MIF4"/>
<evidence type="ECO:0000259" key="1">
    <source>
        <dbReference type="PROSITE" id="PS50146"/>
    </source>
</evidence>
<evidence type="ECO:0000313" key="2">
    <source>
        <dbReference type="EMBL" id="TQD98551.1"/>
    </source>
</evidence>
<dbReference type="Gene3D" id="3.40.50.10330">
    <property type="entry name" value="Probable inorganic polyphosphate/atp-NAD kinase, domain 1"/>
    <property type="match status" value="1"/>
</dbReference>
<dbReference type="Pfam" id="PF00781">
    <property type="entry name" value="DAGK_cat"/>
    <property type="match status" value="1"/>
</dbReference>
<dbReference type="Gene3D" id="3.60.20.30">
    <property type="entry name" value="(Glycosyl)asparaginase"/>
    <property type="match status" value="1"/>
</dbReference>
<sequence>MRLGMEPKLAAKDAISRIARKFPGFVGAVFAINKKGVHAGACHGWTFQYSVRSPEMDDVKFDSGATASALSCSLTLDRAGEVLLSFNSDGLSWKSLEPFDSVATEIQFSDVYSVELISHSLIHGPKVSNARKCLSGRHEYEVQIYRITVHGFQQSKALPSLLVLAACTFGHKDLQTCQMWVEQINASLAIEQGRPKNLLVFVHPRSGKGNGCKIWDSVAPIFSHAKVKTRVIVTQRSGNAYDMMASVGYKELASYDGVVVVVRILWTCHY</sequence>
<dbReference type="PANTHER" id="PTHR12358:SF6">
    <property type="entry name" value="CERAMIDE KINASE"/>
    <property type="match status" value="1"/>
</dbReference>
<reference evidence="2 3" key="1">
    <citation type="journal article" date="2019" name="G3 (Bethesda)">
        <title>Sequencing of a Wild Apple (Malus baccata) Genome Unravels the Differences Between Cultivated and Wild Apple Species Regarding Disease Resistance and Cold Tolerance.</title>
        <authorList>
            <person name="Chen X."/>
        </authorList>
    </citation>
    <scope>NUCLEOTIDE SEQUENCE [LARGE SCALE GENOMIC DNA]</scope>
    <source>
        <strain evidence="3">cv. Shandingzi</strain>
        <tissue evidence="2">Leaves</tissue>
    </source>
</reference>
<dbReference type="PROSITE" id="PS50146">
    <property type="entry name" value="DAGK"/>
    <property type="match status" value="1"/>
</dbReference>
<keyword evidence="3" id="KW-1185">Reference proteome</keyword>
<accession>A0A540MIF4</accession>
<dbReference type="STRING" id="106549.A0A540MIF4"/>
<dbReference type="EMBL" id="VIEB01000251">
    <property type="protein sequence ID" value="TQD98551.1"/>
    <property type="molecule type" value="Genomic_DNA"/>
</dbReference>
<dbReference type="PANTHER" id="PTHR12358">
    <property type="entry name" value="SPHINGOSINE KINASE"/>
    <property type="match status" value="1"/>
</dbReference>
<dbReference type="InterPro" id="IPR016064">
    <property type="entry name" value="NAD/diacylglycerol_kinase_sf"/>
</dbReference>
<dbReference type="InterPro" id="IPR017438">
    <property type="entry name" value="ATP-NAD_kinase_N"/>
</dbReference>
<comment type="caution">
    <text evidence="2">The sequence shown here is derived from an EMBL/GenBank/DDBJ whole genome shotgun (WGS) entry which is preliminary data.</text>
</comment>
<evidence type="ECO:0000313" key="3">
    <source>
        <dbReference type="Proteomes" id="UP000315295"/>
    </source>
</evidence>
<dbReference type="Proteomes" id="UP000315295">
    <property type="component" value="Unassembled WGS sequence"/>
</dbReference>
<protein>
    <recommendedName>
        <fullName evidence="1">DAGKc domain-containing protein</fullName>
    </recommendedName>
</protein>
<dbReference type="GO" id="GO:0016020">
    <property type="term" value="C:membrane"/>
    <property type="evidence" value="ECO:0007669"/>
    <property type="project" value="GOC"/>
</dbReference>